<keyword evidence="2" id="KW-1185">Reference proteome</keyword>
<dbReference type="Proteomes" id="UP000826462">
    <property type="component" value="Chromosome 1"/>
</dbReference>
<sequence>MSTAPLRNSKKGDFLGDIAFGKKFCVFYRGPGARRTFSPELFTTDSAMGEAMWVKRTDTRDWRNCCDRRDGTQ</sequence>
<organism evidence="1 2">
    <name type="scientific">Paraburkholderia edwinii</name>
    <dbReference type="NCBI Taxonomy" id="2861782"/>
    <lineage>
        <taxon>Bacteria</taxon>
        <taxon>Pseudomonadati</taxon>
        <taxon>Pseudomonadota</taxon>
        <taxon>Betaproteobacteria</taxon>
        <taxon>Burkholderiales</taxon>
        <taxon>Burkholderiaceae</taxon>
        <taxon>Paraburkholderia</taxon>
    </lineage>
</organism>
<gene>
    <name evidence="1" type="ORF">KZJ38_05955</name>
</gene>
<protein>
    <submittedName>
        <fullName evidence="1">Uncharacterized protein</fullName>
    </submittedName>
</protein>
<dbReference type="RefSeq" id="WP_219800563.1">
    <property type="nucleotide sequence ID" value="NZ_CP080095.1"/>
</dbReference>
<evidence type="ECO:0000313" key="1">
    <source>
        <dbReference type="EMBL" id="QYD71146.1"/>
    </source>
</evidence>
<proteinExistence type="predicted"/>
<dbReference type="EMBL" id="CP080095">
    <property type="protein sequence ID" value="QYD71146.1"/>
    <property type="molecule type" value="Genomic_DNA"/>
</dbReference>
<accession>A0ABX8UR84</accession>
<reference evidence="1 2" key="1">
    <citation type="submission" date="2021-07" db="EMBL/GenBank/DDBJ databases">
        <title>Paraburkholderia edwinii protects Aspergillus sp. from phenazines by acting as a toxin sponge.</title>
        <authorList>
            <person name="Dahlstrom K.M."/>
            <person name="Newman D.K."/>
        </authorList>
    </citation>
    <scope>NUCLEOTIDE SEQUENCE [LARGE SCALE GENOMIC DNA]</scope>
    <source>
        <strain evidence="1 2">Pe01</strain>
    </source>
</reference>
<evidence type="ECO:0000313" key="2">
    <source>
        <dbReference type="Proteomes" id="UP000826462"/>
    </source>
</evidence>
<name>A0ABX8UR84_9BURK</name>